<dbReference type="CDD" id="cd12151">
    <property type="entry name" value="F1-ATPase_gamma"/>
    <property type="match status" value="1"/>
</dbReference>
<dbReference type="GO" id="GO:0045259">
    <property type="term" value="C:proton-transporting ATP synthase complex"/>
    <property type="evidence" value="ECO:0007669"/>
    <property type="project" value="UniProtKB-KW"/>
</dbReference>
<reference evidence="11" key="1">
    <citation type="submission" date="2021-03" db="EMBL/GenBank/DDBJ databases">
        <title>Alkalibacter marinus sp. nov., isolated from tidal flat sediment.</title>
        <authorList>
            <person name="Namirimu T."/>
            <person name="Yang J.-A."/>
            <person name="Yang S.-H."/>
            <person name="Kim Y.-J."/>
            <person name="Kwon K.K."/>
        </authorList>
    </citation>
    <scope>NUCLEOTIDE SEQUENCE</scope>
    <source>
        <strain evidence="11">ES005</strain>
    </source>
</reference>
<dbReference type="InterPro" id="IPR035968">
    <property type="entry name" value="ATP_synth_F1_ATPase_gsu"/>
</dbReference>
<dbReference type="Gene3D" id="1.10.287.80">
    <property type="entry name" value="ATP synthase, gamma subunit, helix hairpin domain"/>
    <property type="match status" value="2"/>
</dbReference>
<keyword evidence="8 10" id="KW-0139">CF(1)</keyword>
<evidence type="ECO:0000256" key="8">
    <source>
        <dbReference type="ARBA" id="ARBA00023196"/>
    </source>
</evidence>
<gene>
    <name evidence="10 11" type="primary">atpG</name>
    <name evidence="11" type="ORF">J0B03_04380</name>
</gene>
<organism evidence="11 12">
    <name type="scientific">Alkalibacter rhizosphaerae</name>
    <dbReference type="NCBI Taxonomy" id="2815577"/>
    <lineage>
        <taxon>Bacteria</taxon>
        <taxon>Bacillati</taxon>
        <taxon>Bacillota</taxon>
        <taxon>Clostridia</taxon>
        <taxon>Eubacteriales</taxon>
        <taxon>Eubacteriaceae</taxon>
        <taxon>Alkalibacter</taxon>
    </lineage>
</organism>
<dbReference type="RefSeq" id="WP_207300643.1">
    <property type="nucleotide sequence ID" value="NZ_CP071444.1"/>
</dbReference>
<dbReference type="GO" id="GO:0005524">
    <property type="term" value="F:ATP binding"/>
    <property type="evidence" value="ECO:0007669"/>
    <property type="project" value="UniProtKB-UniRule"/>
</dbReference>
<dbReference type="GO" id="GO:0042777">
    <property type="term" value="P:proton motive force-driven plasma membrane ATP synthesis"/>
    <property type="evidence" value="ECO:0007669"/>
    <property type="project" value="UniProtKB-UniRule"/>
</dbReference>
<keyword evidence="5 10" id="KW-0375">Hydrogen ion transport</keyword>
<evidence type="ECO:0000256" key="5">
    <source>
        <dbReference type="ARBA" id="ARBA00022781"/>
    </source>
</evidence>
<dbReference type="AlphaFoldDB" id="A0A974XGK8"/>
<keyword evidence="4 10" id="KW-0813">Transport</keyword>
<proteinExistence type="inferred from homology"/>
<dbReference type="PANTHER" id="PTHR11693:SF22">
    <property type="entry name" value="ATP SYNTHASE SUBUNIT GAMMA, MITOCHONDRIAL"/>
    <property type="match status" value="1"/>
</dbReference>
<name>A0A974XGK8_9FIRM</name>
<evidence type="ECO:0000256" key="4">
    <source>
        <dbReference type="ARBA" id="ARBA00022448"/>
    </source>
</evidence>
<evidence type="ECO:0000256" key="1">
    <source>
        <dbReference type="ARBA" id="ARBA00003456"/>
    </source>
</evidence>
<evidence type="ECO:0000256" key="7">
    <source>
        <dbReference type="ARBA" id="ARBA00023136"/>
    </source>
</evidence>
<sequence length="291" mass="32620">MADNIRDIKRRIKSVNSTKQITHAMELVASSKLRKARMRAEARKAYFDTMLSSMREMASHTDRIKNVYLAEREIQNTLFIVITADRGLAGGYNANVIKLVTSTIKDKSQAQLVTIGSKGRDYFSKRGYNVVDEYTGMSEQPTYAEASAIGEMAMKMYGEGLVDEVVLAYTEFVSTISQRAQLIRLLPLSQEDFDEEEKIVEGDEIPLVMSFEPSPEALLNYLIPKYICNTIYGAMIEGSASEQGARRMAMETATENANEMIDVLTLYYNRARQAQITQELTEIVGGANALK</sequence>
<dbReference type="PRINTS" id="PR00126">
    <property type="entry name" value="ATPASEGAMMA"/>
</dbReference>
<keyword evidence="7 10" id="KW-0472">Membrane</keyword>
<dbReference type="PANTHER" id="PTHR11693">
    <property type="entry name" value="ATP SYNTHASE GAMMA CHAIN"/>
    <property type="match status" value="1"/>
</dbReference>
<keyword evidence="6 10" id="KW-0406">Ion transport</keyword>
<comment type="subcellular location">
    <subcellularLocation>
        <location evidence="10">Cell membrane</location>
        <topology evidence="10">Peripheral membrane protein</topology>
    </subcellularLocation>
    <subcellularLocation>
        <location evidence="2">Membrane</location>
        <topology evidence="2">Peripheral membrane protein</topology>
    </subcellularLocation>
</comment>
<keyword evidence="12" id="KW-1185">Reference proteome</keyword>
<evidence type="ECO:0000256" key="9">
    <source>
        <dbReference type="ARBA" id="ARBA00023310"/>
    </source>
</evidence>
<dbReference type="Proteomes" id="UP000663499">
    <property type="component" value="Chromosome"/>
</dbReference>
<keyword evidence="10" id="KW-1003">Cell membrane</keyword>
<comment type="function">
    <text evidence="1 10">Produces ATP from ADP in the presence of a proton gradient across the membrane. The gamma chain is believed to be important in regulating ATPase activity and the flow of protons through the CF(0) complex.</text>
</comment>
<comment type="subunit">
    <text evidence="10">F-type ATPases have 2 components, CF(1) - the catalytic core - and CF(0) - the membrane proton channel. CF(1) has five subunits: alpha(3), beta(3), gamma(1), delta(1), epsilon(1). CF(0) has three main subunits: a, b and c.</text>
</comment>
<evidence type="ECO:0000256" key="10">
    <source>
        <dbReference type="HAMAP-Rule" id="MF_00815"/>
    </source>
</evidence>
<dbReference type="Gene3D" id="3.40.1380.10">
    <property type="match status" value="1"/>
</dbReference>
<dbReference type="NCBIfam" id="TIGR01146">
    <property type="entry name" value="ATPsyn_F1gamma"/>
    <property type="match status" value="1"/>
</dbReference>
<evidence type="ECO:0000313" key="12">
    <source>
        <dbReference type="Proteomes" id="UP000663499"/>
    </source>
</evidence>
<dbReference type="EMBL" id="CP071444">
    <property type="protein sequence ID" value="QSX09306.1"/>
    <property type="molecule type" value="Genomic_DNA"/>
</dbReference>
<evidence type="ECO:0000256" key="3">
    <source>
        <dbReference type="ARBA" id="ARBA00007681"/>
    </source>
</evidence>
<dbReference type="InterPro" id="IPR000131">
    <property type="entry name" value="ATP_synth_F1_gsu"/>
</dbReference>
<keyword evidence="9 10" id="KW-0066">ATP synthesis</keyword>
<comment type="similarity">
    <text evidence="3 10">Belongs to the ATPase gamma chain family.</text>
</comment>
<evidence type="ECO:0000256" key="2">
    <source>
        <dbReference type="ARBA" id="ARBA00004170"/>
    </source>
</evidence>
<accession>A0A974XGK8</accession>
<protein>
    <recommendedName>
        <fullName evidence="10">ATP synthase gamma chain</fullName>
    </recommendedName>
    <alternativeName>
        <fullName evidence="10">ATP synthase F1 sector gamma subunit</fullName>
    </alternativeName>
    <alternativeName>
        <fullName evidence="10">F-ATPase gamma subunit</fullName>
    </alternativeName>
</protein>
<evidence type="ECO:0000313" key="11">
    <source>
        <dbReference type="EMBL" id="QSX09306.1"/>
    </source>
</evidence>
<dbReference type="HAMAP" id="MF_00815">
    <property type="entry name" value="ATP_synth_gamma_bact"/>
    <property type="match status" value="1"/>
</dbReference>
<dbReference type="GO" id="GO:0005886">
    <property type="term" value="C:plasma membrane"/>
    <property type="evidence" value="ECO:0007669"/>
    <property type="project" value="UniProtKB-SubCell"/>
</dbReference>
<evidence type="ECO:0000256" key="6">
    <source>
        <dbReference type="ARBA" id="ARBA00023065"/>
    </source>
</evidence>
<dbReference type="KEGG" id="alka:J0B03_04380"/>
<dbReference type="SUPFAM" id="SSF52943">
    <property type="entry name" value="ATP synthase (F1-ATPase), gamma subunit"/>
    <property type="match status" value="1"/>
</dbReference>
<dbReference type="InterPro" id="IPR023632">
    <property type="entry name" value="ATP_synth_F1_gsu_CS"/>
</dbReference>
<dbReference type="GO" id="GO:0046933">
    <property type="term" value="F:proton-transporting ATP synthase activity, rotational mechanism"/>
    <property type="evidence" value="ECO:0007669"/>
    <property type="project" value="UniProtKB-UniRule"/>
</dbReference>
<dbReference type="Pfam" id="PF00231">
    <property type="entry name" value="ATP-synt"/>
    <property type="match status" value="1"/>
</dbReference>
<dbReference type="PROSITE" id="PS00153">
    <property type="entry name" value="ATPASE_GAMMA"/>
    <property type="match status" value="1"/>
</dbReference>